<dbReference type="Gene3D" id="3.60.15.10">
    <property type="entry name" value="Ribonuclease Z/Hydroxyacylglutathione hydrolase-like"/>
    <property type="match status" value="1"/>
</dbReference>
<dbReference type="GO" id="GO:0006303">
    <property type="term" value="P:double-strand break repair via nonhomologous end joining"/>
    <property type="evidence" value="ECO:0007669"/>
    <property type="project" value="TreeGrafter"/>
</dbReference>
<dbReference type="GO" id="GO:0003684">
    <property type="term" value="F:damaged DNA binding"/>
    <property type="evidence" value="ECO:0007669"/>
    <property type="project" value="TreeGrafter"/>
</dbReference>
<dbReference type="Proteomes" id="UP000242791">
    <property type="component" value="Unassembled WGS sequence"/>
</dbReference>
<dbReference type="AlphaFoldDB" id="A0A1J9QJB4"/>
<evidence type="ECO:0000313" key="15">
    <source>
        <dbReference type="EMBL" id="OJD15301.1"/>
    </source>
</evidence>
<keyword evidence="9" id="KW-0234">DNA repair</keyword>
<comment type="caution">
    <text evidence="15">The sequence shown here is derived from an EMBL/GenBank/DDBJ whole genome shotgun (WGS) entry which is preliminary data.</text>
</comment>
<evidence type="ECO:0000256" key="10">
    <source>
        <dbReference type="ARBA" id="ARBA00023242"/>
    </source>
</evidence>
<keyword evidence="5" id="KW-0227">DNA damage</keyword>
<feature type="region of interest" description="Disordered" evidence="13">
    <location>
        <begin position="610"/>
        <end position="682"/>
    </location>
</feature>
<evidence type="ECO:0000256" key="4">
    <source>
        <dbReference type="ARBA" id="ARBA00022759"/>
    </source>
</evidence>
<evidence type="ECO:0000256" key="7">
    <source>
        <dbReference type="ARBA" id="ARBA00022839"/>
    </source>
</evidence>
<dbReference type="PANTHER" id="PTHR23240:SF8">
    <property type="entry name" value="PROTEIN ARTEMIS"/>
    <property type="match status" value="1"/>
</dbReference>
<dbReference type="STRING" id="1658174.A0A1J9QJB4"/>
<evidence type="ECO:0000256" key="11">
    <source>
        <dbReference type="ARBA" id="ARBA00039759"/>
    </source>
</evidence>
<evidence type="ECO:0000256" key="12">
    <source>
        <dbReference type="ARBA" id="ARBA00042677"/>
    </source>
</evidence>
<evidence type="ECO:0000256" key="2">
    <source>
        <dbReference type="ARBA" id="ARBA00010304"/>
    </source>
</evidence>
<dbReference type="InterPro" id="IPR036866">
    <property type="entry name" value="RibonucZ/Hydroxyglut_hydro"/>
</dbReference>
<dbReference type="Pfam" id="PF23023">
    <property type="entry name" value="Anti-Pycsar_Apyc1"/>
    <property type="match status" value="1"/>
</dbReference>
<dbReference type="Pfam" id="PF07522">
    <property type="entry name" value="DRMBL"/>
    <property type="match status" value="1"/>
</dbReference>
<reference evidence="15 16" key="1">
    <citation type="submission" date="2015-08" db="EMBL/GenBank/DDBJ databases">
        <title>Emmonsia species relationships and genome sequence.</title>
        <authorList>
            <person name="Cuomo C.A."/>
            <person name="Schwartz I.S."/>
            <person name="Kenyon C."/>
            <person name="De Hoog G.S."/>
            <person name="Govender N.P."/>
            <person name="Botha A."/>
            <person name="Moreno L."/>
            <person name="De Vries M."/>
            <person name="Munoz J.F."/>
            <person name="Stielow J.B."/>
        </authorList>
    </citation>
    <scope>NUCLEOTIDE SEQUENCE [LARGE SCALE GENOMIC DNA]</scope>
    <source>
        <strain evidence="15 16">EI222</strain>
    </source>
</reference>
<evidence type="ECO:0000256" key="1">
    <source>
        <dbReference type="ARBA" id="ARBA00004123"/>
    </source>
</evidence>
<dbReference type="OrthoDB" id="5561659at2759"/>
<evidence type="ECO:0000259" key="14">
    <source>
        <dbReference type="Pfam" id="PF07522"/>
    </source>
</evidence>
<dbReference type="GO" id="GO:0004519">
    <property type="term" value="F:endonuclease activity"/>
    <property type="evidence" value="ECO:0007669"/>
    <property type="project" value="UniProtKB-KW"/>
</dbReference>
<evidence type="ECO:0000256" key="5">
    <source>
        <dbReference type="ARBA" id="ARBA00022763"/>
    </source>
</evidence>
<dbReference type="GO" id="GO:0035312">
    <property type="term" value="F:5'-3' DNA exonuclease activity"/>
    <property type="evidence" value="ECO:0007669"/>
    <property type="project" value="TreeGrafter"/>
</dbReference>
<evidence type="ECO:0000256" key="6">
    <source>
        <dbReference type="ARBA" id="ARBA00022801"/>
    </source>
</evidence>
<evidence type="ECO:0000256" key="9">
    <source>
        <dbReference type="ARBA" id="ARBA00023204"/>
    </source>
</evidence>
<keyword evidence="16" id="KW-1185">Reference proteome</keyword>
<name>A0A1J9QJB4_9EURO</name>
<dbReference type="PANTHER" id="PTHR23240">
    <property type="entry name" value="DNA CROSS-LINK REPAIR PROTEIN PSO2/SNM1-RELATED"/>
    <property type="match status" value="1"/>
</dbReference>
<proteinExistence type="inferred from homology"/>
<dbReference type="GO" id="GO:0036297">
    <property type="term" value="P:interstrand cross-link repair"/>
    <property type="evidence" value="ECO:0007669"/>
    <property type="project" value="TreeGrafter"/>
</dbReference>
<gene>
    <name evidence="15" type="ORF">ACJ73_08991</name>
</gene>
<evidence type="ECO:0000256" key="8">
    <source>
        <dbReference type="ARBA" id="ARBA00023172"/>
    </source>
</evidence>
<keyword evidence="3" id="KW-0540">Nuclease</keyword>
<feature type="region of interest" description="Disordered" evidence="13">
    <location>
        <begin position="480"/>
        <end position="504"/>
    </location>
</feature>
<comment type="subcellular location">
    <subcellularLocation>
        <location evidence="1">Nucleus</location>
    </subcellularLocation>
</comment>
<feature type="compositionally biased region" description="Polar residues" evidence="13">
    <location>
        <begin position="619"/>
        <end position="629"/>
    </location>
</feature>
<keyword evidence="8" id="KW-0233">DNA recombination</keyword>
<organism evidence="15 16">
    <name type="scientific">Blastomyces percursus</name>
    <dbReference type="NCBI Taxonomy" id="1658174"/>
    <lineage>
        <taxon>Eukaryota</taxon>
        <taxon>Fungi</taxon>
        <taxon>Dikarya</taxon>
        <taxon>Ascomycota</taxon>
        <taxon>Pezizomycotina</taxon>
        <taxon>Eurotiomycetes</taxon>
        <taxon>Eurotiomycetidae</taxon>
        <taxon>Onygenales</taxon>
        <taxon>Ajellomycetaceae</taxon>
        <taxon>Blastomyces</taxon>
    </lineage>
</organism>
<dbReference type="GO" id="GO:0005634">
    <property type="term" value="C:nucleus"/>
    <property type="evidence" value="ECO:0007669"/>
    <property type="project" value="UniProtKB-SubCell"/>
</dbReference>
<dbReference type="SUPFAM" id="SSF56281">
    <property type="entry name" value="Metallo-hydrolase/oxidoreductase"/>
    <property type="match status" value="1"/>
</dbReference>
<feature type="compositionally biased region" description="Low complexity" evidence="13">
    <location>
        <begin position="494"/>
        <end position="504"/>
    </location>
</feature>
<accession>A0A1J9QJB4</accession>
<keyword evidence="10" id="KW-0539">Nucleus</keyword>
<evidence type="ECO:0000256" key="3">
    <source>
        <dbReference type="ARBA" id="ARBA00022722"/>
    </source>
</evidence>
<evidence type="ECO:0000313" key="16">
    <source>
        <dbReference type="Proteomes" id="UP000242791"/>
    </source>
</evidence>
<dbReference type="InterPro" id="IPR011084">
    <property type="entry name" value="DRMBL"/>
</dbReference>
<comment type="similarity">
    <text evidence="2">Belongs to the DNA repair metallo-beta-lactamase (DRMBL) family.</text>
</comment>
<sequence>NPDRPAPLACFLSHVHSDHLQGLESLRAPFIYCSAATRELLLRLEKYPHRINFSKGILESRKKHYKHLSKLLRPIPLQVPTEIELSPGNNVRVTLFDANHCPGAVMFLIEGNGKAIMYTGDIRAESWWVDNLIRNPVLIPYTLGSKRLDKIYLDTTFATKSNVYQTFPSKAEGIRELLEKIQTYPDNTLFYLRVWTFGYEDVWLALSAALNTRIHVDEYQMGVYQSLATRFTNCFAIDEAPFLCGFQLGNSQIPGCLTLDHGVRIHSCEPGIVCSPISKGPSVYITPIVSHMDDGSEIPELGAGGGQGDLFQSHELELQDDFAFQQLLNLCSERIHDEDIRTSILSALSEARKSKSKSLSLDAYGIKEDEEITVQQLVSILSRGPPTENLSNPSAVKLPLFIEGKPGHNLPNTIRFPYSRHSSYSELCNLVKAFRPQDIFPCTVYPATWNEDVSMRTLFGHLCSGTNFAHDELMRRTVERAEHRPRKGKRLRSDSSSSINSTQQTYSDILPIQETERPPAIPLTAIHGRKHDSNSDRLLELQIQKDDTRPRAARLICQQTSQNINLDSHNDMASQPSSVKSQLMAIKHALKEKHLNHELEFHLPSSLSDFGDEIDDSSQRTSQAQARIHSQSQSQNLSAPLSLQLSQQHTTQDDNNSQTSTGSNNNNCNYNDDDYSQADNPSYDETTLLISLSAFDPQQTTTADSSTPSERRKRRIAAYYAAREGTYEAWSSIYSLVSAGNNHTEEEVEL</sequence>
<keyword evidence="6" id="KW-0378">Hydrolase</keyword>
<dbReference type="VEuPathDB" id="FungiDB:ACJ73_08991"/>
<feature type="non-terminal residue" evidence="15">
    <location>
        <position position="1"/>
    </location>
</feature>
<keyword evidence="7" id="KW-0269">Exonuclease</keyword>
<evidence type="ECO:0000256" key="13">
    <source>
        <dbReference type="SAM" id="MobiDB-lite"/>
    </source>
</evidence>
<dbReference type="GO" id="GO:0006310">
    <property type="term" value="P:DNA recombination"/>
    <property type="evidence" value="ECO:0007669"/>
    <property type="project" value="UniProtKB-KW"/>
</dbReference>
<dbReference type="EMBL" id="LGTZ01002330">
    <property type="protein sequence ID" value="OJD15301.1"/>
    <property type="molecule type" value="Genomic_DNA"/>
</dbReference>
<dbReference type="GO" id="GO:0000723">
    <property type="term" value="P:telomere maintenance"/>
    <property type="evidence" value="ECO:0007669"/>
    <property type="project" value="TreeGrafter"/>
</dbReference>
<keyword evidence="4" id="KW-0255">Endonuclease</keyword>
<feature type="domain" description="DNA repair metallo-beta-lactamase" evidence="14">
    <location>
        <begin position="414"/>
        <end position="443"/>
    </location>
</feature>
<feature type="compositionally biased region" description="Low complexity" evidence="13">
    <location>
        <begin position="630"/>
        <end position="670"/>
    </location>
</feature>
<protein>
    <recommendedName>
        <fullName evidence="11">Protein artemis</fullName>
    </recommendedName>
    <alternativeName>
        <fullName evidence="12">DNA cross-link repair 1C protein</fullName>
    </alternativeName>
</protein>